<dbReference type="EMBL" id="RPEM01000008">
    <property type="protein sequence ID" value="TGD42758.1"/>
    <property type="molecule type" value="Genomic_DNA"/>
</dbReference>
<organism evidence="1 2">
    <name type="scientific">Pseudotabrizicola sediminis</name>
    <dbReference type="NCBI Taxonomy" id="2486418"/>
    <lineage>
        <taxon>Bacteria</taxon>
        <taxon>Pseudomonadati</taxon>
        <taxon>Pseudomonadota</taxon>
        <taxon>Alphaproteobacteria</taxon>
        <taxon>Rhodobacterales</taxon>
        <taxon>Paracoccaceae</taxon>
        <taxon>Pseudotabrizicola</taxon>
    </lineage>
</organism>
<protein>
    <recommendedName>
        <fullName evidence="3">ATP-dependent DNA helicase RecG C-terminal domain-containing protein</fullName>
    </recommendedName>
</protein>
<dbReference type="Gene3D" id="3.30.565.60">
    <property type="match status" value="1"/>
</dbReference>
<keyword evidence="2" id="KW-1185">Reference proteome</keyword>
<comment type="caution">
    <text evidence="1">The sequence shown here is derived from an EMBL/GenBank/DDBJ whole genome shotgun (WGS) entry which is preliminary data.</text>
</comment>
<dbReference type="InterPro" id="IPR036388">
    <property type="entry name" value="WH-like_DNA-bd_sf"/>
</dbReference>
<evidence type="ECO:0008006" key="3">
    <source>
        <dbReference type="Google" id="ProtNLM"/>
    </source>
</evidence>
<dbReference type="InterPro" id="IPR038475">
    <property type="entry name" value="RecG_C_sf"/>
</dbReference>
<dbReference type="Pfam" id="PF13749">
    <property type="entry name" value="HATPase_c_4"/>
    <property type="match status" value="1"/>
</dbReference>
<dbReference type="Gene3D" id="1.10.10.10">
    <property type="entry name" value="Winged helix-like DNA-binding domain superfamily/Winged helix DNA-binding domain"/>
    <property type="match status" value="1"/>
</dbReference>
<proteinExistence type="predicted"/>
<reference evidence="1 2" key="1">
    <citation type="submission" date="2018-11" db="EMBL/GenBank/DDBJ databases">
        <title>Tabrizicola sp. isolated from sediment of alpine lake.</title>
        <authorList>
            <person name="Liu Z."/>
        </authorList>
    </citation>
    <scope>NUCLEOTIDE SEQUENCE [LARGE SCALE GENOMIC DNA]</scope>
    <source>
        <strain evidence="1 2">DRYC-M-16</strain>
    </source>
</reference>
<dbReference type="PANTHER" id="PTHR30595:SF6">
    <property type="entry name" value="SCHLAFEN ALBA-2 DOMAIN-CONTAINING PROTEIN"/>
    <property type="match status" value="1"/>
</dbReference>
<dbReference type="PANTHER" id="PTHR30595">
    <property type="entry name" value="GLPR-RELATED TRANSCRIPTIONAL REPRESSOR"/>
    <property type="match status" value="1"/>
</dbReference>
<evidence type="ECO:0000313" key="2">
    <source>
        <dbReference type="Proteomes" id="UP000297741"/>
    </source>
</evidence>
<sequence>MGNKCQTRNTRSVLGFSLNIVPHPEPSDWLRKQKLIVKEKATVAATLLFADEPQVSLPKSGLKVYRYRTAEAEGTRDALAFDPITVEGSIYELIKRGVSITKEKIQDVPKLGLEGLESVLYPAEAIHEIVTNAVIHRDYSINDEVHVRIFDNRIEVFSPGKLPGYVTAENILKERFARNPKIVRIINKFPDAPNKDIGEGLNTAFEKMRALKLRDPKIQESDAGVTVVLFHELLASPEEIVQNYLEENPEINNAKAREICREGSENKIKRLFERMIKSNLIEKIPDRRGRSTAYRAKQ</sequence>
<name>A0ABY2KPI3_9RHOB</name>
<evidence type="ECO:0000313" key="1">
    <source>
        <dbReference type="EMBL" id="TGD42758.1"/>
    </source>
</evidence>
<accession>A0ABY2KPI3</accession>
<dbReference type="Proteomes" id="UP000297741">
    <property type="component" value="Unassembled WGS sequence"/>
</dbReference>
<gene>
    <name evidence="1" type="ORF">EEB11_13620</name>
</gene>